<organism evidence="2 3">
    <name type="scientific">Cymbomonas tetramitiformis</name>
    <dbReference type="NCBI Taxonomy" id="36881"/>
    <lineage>
        <taxon>Eukaryota</taxon>
        <taxon>Viridiplantae</taxon>
        <taxon>Chlorophyta</taxon>
        <taxon>Pyramimonadophyceae</taxon>
        <taxon>Pyramimonadales</taxon>
        <taxon>Pyramimonadaceae</taxon>
        <taxon>Cymbomonas</taxon>
    </lineage>
</organism>
<dbReference type="EMBL" id="LGRX02033446">
    <property type="protein sequence ID" value="KAK3241205.1"/>
    <property type="molecule type" value="Genomic_DNA"/>
</dbReference>
<evidence type="ECO:0000313" key="2">
    <source>
        <dbReference type="EMBL" id="KAK3241205.1"/>
    </source>
</evidence>
<name>A0AAE0BSS9_9CHLO</name>
<feature type="compositionally biased region" description="Acidic residues" evidence="1">
    <location>
        <begin position="128"/>
        <end position="142"/>
    </location>
</feature>
<feature type="region of interest" description="Disordered" evidence="1">
    <location>
        <begin position="115"/>
        <end position="144"/>
    </location>
</feature>
<evidence type="ECO:0000313" key="3">
    <source>
        <dbReference type="Proteomes" id="UP001190700"/>
    </source>
</evidence>
<keyword evidence="3" id="KW-1185">Reference proteome</keyword>
<proteinExistence type="predicted"/>
<gene>
    <name evidence="2" type="ORF">CYMTET_49011</name>
</gene>
<dbReference type="Proteomes" id="UP001190700">
    <property type="component" value="Unassembled WGS sequence"/>
</dbReference>
<comment type="caution">
    <text evidence="2">The sequence shown here is derived from an EMBL/GenBank/DDBJ whole genome shotgun (WGS) entry which is preliminary data.</text>
</comment>
<dbReference type="AlphaFoldDB" id="A0AAE0BSS9"/>
<protein>
    <submittedName>
        <fullName evidence="2">Uncharacterized protein</fullName>
    </submittedName>
</protein>
<reference evidence="2 3" key="1">
    <citation type="journal article" date="2015" name="Genome Biol. Evol.">
        <title>Comparative Genomics of a Bacterivorous Green Alga Reveals Evolutionary Causalities and Consequences of Phago-Mixotrophic Mode of Nutrition.</title>
        <authorList>
            <person name="Burns J.A."/>
            <person name="Paasch A."/>
            <person name="Narechania A."/>
            <person name="Kim E."/>
        </authorList>
    </citation>
    <scope>NUCLEOTIDE SEQUENCE [LARGE SCALE GENOMIC DNA]</scope>
    <source>
        <strain evidence="2 3">PLY_AMNH</strain>
    </source>
</reference>
<sequence>MDQLETLRHARKHAKLSGVLESDLDLEQSTLSLQSSRSDQGWHPHMHLISSPLVFFQSLDVVSAECDALVEMAVNVLQVLNQACGIERINKNADTVHSKARQLQVLLSFENELDSSDDELPAGTAAPQEEEEEEDTDTTEPELVDHRKVFDCPTGFKVLEKPATGLSSAETLIGLFILMLWEAEGWELGKLMKLL</sequence>
<accession>A0AAE0BSS9</accession>
<evidence type="ECO:0000256" key="1">
    <source>
        <dbReference type="SAM" id="MobiDB-lite"/>
    </source>
</evidence>